<keyword evidence="1" id="KW-0479">Metal-binding</keyword>
<feature type="domain" description="C2H2-type" evidence="2">
    <location>
        <begin position="65"/>
        <end position="93"/>
    </location>
</feature>
<evidence type="ECO:0000259" key="2">
    <source>
        <dbReference type="PROSITE" id="PS50157"/>
    </source>
</evidence>
<dbReference type="GO" id="GO:0008270">
    <property type="term" value="F:zinc ion binding"/>
    <property type="evidence" value="ECO:0007669"/>
    <property type="project" value="UniProtKB-KW"/>
</dbReference>
<dbReference type="Gene3D" id="3.30.160.60">
    <property type="entry name" value="Classic Zinc Finger"/>
    <property type="match status" value="1"/>
</dbReference>
<keyword evidence="1" id="KW-0863">Zinc-finger</keyword>
<dbReference type="AlphaFoldDB" id="A0A2H3JYH4"/>
<reference evidence="3 4" key="1">
    <citation type="journal article" date="2012" name="Science">
        <title>The Paleozoic origin of enzymatic lignin decomposition reconstructed from 31 fungal genomes.</title>
        <authorList>
            <person name="Floudas D."/>
            <person name="Binder M."/>
            <person name="Riley R."/>
            <person name="Barry K."/>
            <person name="Blanchette R.A."/>
            <person name="Henrissat B."/>
            <person name="Martinez A.T."/>
            <person name="Otillar R."/>
            <person name="Spatafora J.W."/>
            <person name="Yadav J.S."/>
            <person name="Aerts A."/>
            <person name="Benoit I."/>
            <person name="Boyd A."/>
            <person name="Carlson A."/>
            <person name="Copeland A."/>
            <person name="Coutinho P.M."/>
            <person name="de Vries R.P."/>
            <person name="Ferreira P."/>
            <person name="Findley K."/>
            <person name="Foster B."/>
            <person name="Gaskell J."/>
            <person name="Glotzer D."/>
            <person name="Gorecki P."/>
            <person name="Heitman J."/>
            <person name="Hesse C."/>
            <person name="Hori C."/>
            <person name="Igarashi K."/>
            <person name="Jurgens J.A."/>
            <person name="Kallen N."/>
            <person name="Kersten P."/>
            <person name="Kohler A."/>
            <person name="Kuees U."/>
            <person name="Kumar T.K.A."/>
            <person name="Kuo A."/>
            <person name="LaButti K."/>
            <person name="Larrondo L.F."/>
            <person name="Lindquist E."/>
            <person name="Ling A."/>
            <person name="Lombard V."/>
            <person name="Lucas S."/>
            <person name="Lundell T."/>
            <person name="Martin R."/>
            <person name="McLaughlin D.J."/>
            <person name="Morgenstern I."/>
            <person name="Morin E."/>
            <person name="Murat C."/>
            <person name="Nagy L.G."/>
            <person name="Nolan M."/>
            <person name="Ohm R.A."/>
            <person name="Patyshakuliyeva A."/>
            <person name="Rokas A."/>
            <person name="Ruiz-Duenas F.J."/>
            <person name="Sabat G."/>
            <person name="Salamov A."/>
            <person name="Samejima M."/>
            <person name="Schmutz J."/>
            <person name="Slot J.C."/>
            <person name="St John F."/>
            <person name="Stenlid J."/>
            <person name="Sun H."/>
            <person name="Sun S."/>
            <person name="Syed K."/>
            <person name="Tsang A."/>
            <person name="Wiebenga A."/>
            <person name="Young D."/>
            <person name="Pisabarro A."/>
            <person name="Eastwood D.C."/>
            <person name="Martin F."/>
            <person name="Cullen D."/>
            <person name="Grigoriev I.V."/>
            <person name="Hibbett D.S."/>
        </authorList>
    </citation>
    <scope>NUCLEOTIDE SEQUENCE [LARGE SCALE GENOMIC DNA]</scope>
    <source>
        <strain evidence="3 4">MD-104</strain>
    </source>
</reference>
<evidence type="ECO:0000313" key="4">
    <source>
        <dbReference type="Proteomes" id="UP000218811"/>
    </source>
</evidence>
<sequence length="96" mass="11185">MDLPSSTFSAIESHLKRYHFCNDIEDWVPSKRGECRWDGCVWQRPMYYRSFAKHIATQHLRSTAAVCQDCGEDFTRGDSRNRHMHLKHGGSVLGRD</sequence>
<proteinExistence type="predicted"/>
<dbReference type="OrthoDB" id="2802409at2759"/>
<name>A0A2H3JYH4_WOLCO</name>
<dbReference type="InterPro" id="IPR013087">
    <property type="entry name" value="Znf_C2H2_type"/>
</dbReference>
<accession>A0A2H3JYH4</accession>
<organism evidence="3 4">
    <name type="scientific">Wolfiporia cocos (strain MD-104)</name>
    <name type="common">Brown rot fungus</name>
    <dbReference type="NCBI Taxonomy" id="742152"/>
    <lineage>
        <taxon>Eukaryota</taxon>
        <taxon>Fungi</taxon>
        <taxon>Dikarya</taxon>
        <taxon>Basidiomycota</taxon>
        <taxon>Agaricomycotina</taxon>
        <taxon>Agaricomycetes</taxon>
        <taxon>Polyporales</taxon>
        <taxon>Phaeolaceae</taxon>
        <taxon>Wolfiporia</taxon>
    </lineage>
</organism>
<evidence type="ECO:0000256" key="1">
    <source>
        <dbReference type="PROSITE-ProRule" id="PRU00042"/>
    </source>
</evidence>
<dbReference type="PROSITE" id="PS50157">
    <property type="entry name" value="ZINC_FINGER_C2H2_2"/>
    <property type="match status" value="1"/>
</dbReference>
<dbReference type="PROSITE" id="PS00028">
    <property type="entry name" value="ZINC_FINGER_C2H2_1"/>
    <property type="match status" value="1"/>
</dbReference>
<gene>
    <name evidence="3" type="ORF">WOLCODRAFT_124482</name>
</gene>
<dbReference type="Proteomes" id="UP000218811">
    <property type="component" value="Unassembled WGS sequence"/>
</dbReference>
<evidence type="ECO:0000313" key="3">
    <source>
        <dbReference type="EMBL" id="PCH45053.1"/>
    </source>
</evidence>
<dbReference type="STRING" id="742152.A0A2H3JYH4"/>
<protein>
    <recommendedName>
        <fullName evidence="2">C2H2-type domain-containing protein</fullName>
    </recommendedName>
</protein>
<keyword evidence="4" id="KW-1185">Reference proteome</keyword>
<dbReference type="EMBL" id="KB468168">
    <property type="protein sequence ID" value="PCH45053.1"/>
    <property type="molecule type" value="Genomic_DNA"/>
</dbReference>
<keyword evidence="1" id="KW-0862">Zinc</keyword>